<keyword evidence="3" id="KW-1185">Reference proteome</keyword>
<evidence type="ECO:0000259" key="1">
    <source>
        <dbReference type="PROSITE" id="PS51352"/>
    </source>
</evidence>
<dbReference type="SUPFAM" id="SSF52833">
    <property type="entry name" value="Thioredoxin-like"/>
    <property type="match status" value="1"/>
</dbReference>
<gene>
    <name evidence="2" type="ORF">GCM10011309_23600</name>
</gene>
<dbReference type="InterPro" id="IPR036249">
    <property type="entry name" value="Thioredoxin-like_sf"/>
</dbReference>
<dbReference type="AlphaFoldDB" id="A0A918KQX6"/>
<accession>A0A918KQX6</accession>
<comment type="caution">
    <text evidence="2">The sequence shown here is derived from an EMBL/GenBank/DDBJ whole genome shotgun (WGS) entry which is preliminary data.</text>
</comment>
<dbReference type="InterPro" id="IPR013766">
    <property type="entry name" value="Thioredoxin_domain"/>
</dbReference>
<dbReference type="Pfam" id="PF00578">
    <property type="entry name" value="AhpC-TSA"/>
    <property type="match status" value="1"/>
</dbReference>
<proteinExistence type="predicted"/>
<keyword evidence="2" id="KW-0575">Peroxidase</keyword>
<name>A0A918KQX6_9PROT</name>
<protein>
    <submittedName>
        <fullName evidence="2">Thioredoxin peroxidase</fullName>
    </submittedName>
</protein>
<evidence type="ECO:0000313" key="2">
    <source>
        <dbReference type="EMBL" id="GGX72534.1"/>
    </source>
</evidence>
<dbReference type="Gene3D" id="3.40.30.10">
    <property type="entry name" value="Glutaredoxin"/>
    <property type="match status" value="1"/>
</dbReference>
<dbReference type="EMBL" id="BMYV01000002">
    <property type="protein sequence ID" value="GGX72534.1"/>
    <property type="molecule type" value="Genomic_DNA"/>
</dbReference>
<organism evidence="2 3">
    <name type="scientific">Litorimonas cladophorae</name>
    <dbReference type="NCBI Taxonomy" id="1220491"/>
    <lineage>
        <taxon>Bacteria</taxon>
        <taxon>Pseudomonadati</taxon>
        <taxon>Pseudomonadota</taxon>
        <taxon>Alphaproteobacteria</taxon>
        <taxon>Maricaulales</taxon>
        <taxon>Robiginitomaculaceae</taxon>
    </lineage>
</organism>
<sequence length="176" mass="19721">MPKLITPKSRFPDFDFPLVSGERFDLQDMDPPEAFTIIVAYRGLHCPKCKAQLQDIDPMVNSLSSKGYRVVAVSMDNESRAKQTVKDWELKNIPVAYDMGLLSAKSFGLFISDKRDGSEEPDIFSEPGIFVIKPDGSLYAQYIQNTPFGRPPLGDIIDGLEFVREHDYPTRGTSVA</sequence>
<evidence type="ECO:0000313" key="3">
    <source>
        <dbReference type="Proteomes" id="UP000600865"/>
    </source>
</evidence>
<dbReference type="RefSeq" id="WP_189586157.1">
    <property type="nucleotide sequence ID" value="NZ_BMYV01000002.1"/>
</dbReference>
<reference evidence="2 3" key="1">
    <citation type="journal article" date="2014" name="Int. J. Syst. Evol. Microbiol.">
        <title>Complete genome sequence of Corynebacterium casei LMG S-19264T (=DSM 44701T), isolated from a smear-ripened cheese.</title>
        <authorList>
            <consortium name="US DOE Joint Genome Institute (JGI-PGF)"/>
            <person name="Walter F."/>
            <person name="Albersmeier A."/>
            <person name="Kalinowski J."/>
            <person name="Ruckert C."/>
        </authorList>
    </citation>
    <scope>NUCLEOTIDE SEQUENCE [LARGE SCALE GENOMIC DNA]</scope>
    <source>
        <strain evidence="2 3">KCTC 23968</strain>
    </source>
</reference>
<keyword evidence="2" id="KW-0560">Oxidoreductase</keyword>
<dbReference type="InterPro" id="IPR000866">
    <property type="entry name" value="AhpC/TSA"/>
</dbReference>
<dbReference type="GO" id="GO:0004601">
    <property type="term" value="F:peroxidase activity"/>
    <property type="evidence" value="ECO:0007669"/>
    <property type="project" value="UniProtKB-KW"/>
</dbReference>
<feature type="domain" description="Thioredoxin" evidence="1">
    <location>
        <begin position="5"/>
        <end position="165"/>
    </location>
</feature>
<dbReference type="Proteomes" id="UP000600865">
    <property type="component" value="Unassembled WGS sequence"/>
</dbReference>
<dbReference type="PROSITE" id="PS51352">
    <property type="entry name" value="THIOREDOXIN_2"/>
    <property type="match status" value="1"/>
</dbReference>